<dbReference type="AlphaFoldDB" id="A0A2A2KP32"/>
<feature type="region of interest" description="Disordered" evidence="1">
    <location>
        <begin position="1"/>
        <end position="76"/>
    </location>
</feature>
<evidence type="ECO:0000256" key="1">
    <source>
        <dbReference type="SAM" id="MobiDB-lite"/>
    </source>
</evidence>
<organism evidence="2 3">
    <name type="scientific">Diploscapter pachys</name>
    <dbReference type="NCBI Taxonomy" id="2018661"/>
    <lineage>
        <taxon>Eukaryota</taxon>
        <taxon>Metazoa</taxon>
        <taxon>Ecdysozoa</taxon>
        <taxon>Nematoda</taxon>
        <taxon>Chromadorea</taxon>
        <taxon>Rhabditida</taxon>
        <taxon>Rhabditina</taxon>
        <taxon>Rhabditomorpha</taxon>
        <taxon>Rhabditoidea</taxon>
        <taxon>Rhabditidae</taxon>
        <taxon>Diploscapter</taxon>
    </lineage>
</organism>
<gene>
    <name evidence="2" type="ORF">WR25_02905</name>
</gene>
<evidence type="ECO:0000313" key="2">
    <source>
        <dbReference type="EMBL" id="PAV75715.1"/>
    </source>
</evidence>
<feature type="compositionally biased region" description="Basic and acidic residues" evidence="1">
    <location>
        <begin position="760"/>
        <end position="800"/>
    </location>
</feature>
<dbReference type="EMBL" id="LIAE01008041">
    <property type="protein sequence ID" value="PAV75715.1"/>
    <property type="molecule type" value="Genomic_DNA"/>
</dbReference>
<feature type="region of interest" description="Disordered" evidence="1">
    <location>
        <begin position="696"/>
        <end position="800"/>
    </location>
</feature>
<dbReference type="PANTHER" id="PTHR34755">
    <property type="entry name" value="SERINE/ARGININE REPETITIVE MATRIX PROTEIN 3-RELATED"/>
    <property type="match status" value="1"/>
</dbReference>
<dbReference type="GO" id="GO:0003729">
    <property type="term" value="F:mRNA binding"/>
    <property type="evidence" value="ECO:0007669"/>
    <property type="project" value="TreeGrafter"/>
</dbReference>
<feature type="region of interest" description="Disordered" evidence="1">
    <location>
        <begin position="545"/>
        <end position="577"/>
    </location>
</feature>
<accession>A0A2A2KP32</accession>
<name>A0A2A2KP32_9BILA</name>
<feature type="compositionally biased region" description="Basic and acidic residues" evidence="1">
    <location>
        <begin position="1"/>
        <end position="10"/>
    </location>
</feature>
<keyword evidence="3" id="KW-1185">Reference proteome</keyword>
<dbReference type="Proteomes" id="UP000218231">
    <property type="component" value="Unassembled WGS sequence"/>
</dbReference>
<dbReference type="InterPro" id="IPR052109">
    <property type="entry name" value="SRRM_Domain-Containing"/>
</dbReference>
<feature type="compositionally biased region" description="Basic and acidic residues" evidence="1">
    <location>
        <begin position="696"/>
        <end position="715"/>
    </location>
</feature>
<reference evidence="2 3" key="1">
    <citation type="journal article" date="2017" name="Curr. Biol.">
        <title>Genome architecture and evolution of a unichromosomal asexual nematode.</title>
        <authorList>
            <person name="Fradin H."/>
            <person name="Zegar C."/>
            <person name="Gutwein M."/>
            <person name="Lucas J."/>
            <person name="Kovtun M."/>
            <person name="Corcoran D."/>
            <person name="Baugh L.R."/>
            <person name="Kiontke K."/>
            <person name="Gunsalus K."/>
            <person name="Fitch D.H."/>
            <person name="Piano F."/>
        </authorList>
    </citation>
    <scope>NUCLEOTIDE SEQUENCE [LARGE SCALE GENOMIC DNA]</scope>
    <source>
        <strain evidence="2">PF1309</strain>
    </source>
</reference>
<feature type="compositionally biased region" description="Basic residues" evidence="1">
    <location>
        <begin position="716"/>
        <end position="744"/>
    </location>
</feature>
<comment type="caution">
    <text evidence="2">The sequence shown here is derived from an EMBL/GenBank/DDBJ whole genome shotgun (WGS) entry which is preliminary data.</text>
</comment>
<sequence length="800" mass="91390">MSSSARRNDQWRVASYRDGLSGRPRSRSPVRLGSARASDREPRRRSRSRDRGWSSSRRGNDDMQICGDSDDEKSRDPMDFARTAAIDDPEYVEGPAHNIIREGILFEHPNYWSFMTKWVTAVNDDIKVSKMALPEKKVKETISSATPEEKLRINLPQEVKNRGVLLHCDMTISGLPPSVFFGSGFGENTRLAKCAAAKDLMDKCHRVGLVSSRLHQAIGLAPTLDKNRKLPDFTLVVRSMISLDLKMSIEHWPWDVLQARVLDQNTAERLKAVFTAVNHEVYFSRQQVLDTAVDDALFQGYRNIINKFSMPPASKSGDMPLVATSGIPGANPLAPSSSRGSRGFDVSSEDIHKKLRIQREQLLAQARHNAVEPLNDPPNETWGSTGTMVSMPPFGMPQPDPTGLGITPGPASMGMPPPPFMSGMPPGFMPSAFPTPPSLVHRPTGGPMSLPLGPAPNMPNPANVQFDPILAQRQLAEIKAKKIEEEKKRLAEETRLRLREEEMKRQMEKELAEQKRKMEAEMRERIVAEERAKLKEEMKQKLKGELERAQKLKAEQDRERERERNRLRQNDWRMQQQQQIDPRVYPSGQVTQGDYGVLVGTGAGPSYGQSSSAQTSTFDSEVEEINKLVRDIEERLVELQRNDQSETLSVIFQSNTFQKLSYLGNNIHQLDKRQKQEMLIELKNLLADAIPRELAKEEQRKTAAREEDERKDRDRRSGRRSRSRSKERRRQSPSRDRNRRRSRSRDRERERRRSRSKSRDRHDRRSDDKRKSARGDSEERVDGHTRTADYVYKDNRIQIG</sequence>
<dbReference type="OrthoDB" id="5877922at2759"/>
<evidence type="ECO:0000313" key="3">
    <source>
        <dbReference type="Proteomes" id="UP000218231"/>
    </source>
</evidence>
<protein>
    <submittedName>
        <fullName evidence="2">Uncharacterized protein</fullName>
    </submittedName>
</protein>
<proteinExistence type="predicted"/>
<dbReference type="PANTHER" id="PTHR34755:SF4">
    <property type="entry name" value="F-BOX DOMAIN-CONTAINING PROTEIN"/>
    <property type="match status" value="1"/>
</dbReference>
<feature type="compositionally biased region" description="Basic and acidic residues" evidence="1">
    <location>
        <begin position="545"/>
        <end position="571"/>
    </location>
</feature>